<protein>
    <submittedName>
        <fullName evidence="2">Alpha/beta hydrolase</fullName>
    </submittedName>
</protein>
<dbReference type="GO" id="GO:0016787">
    <property type="term" value="F:hydrolase activity"/>
    <property type="evidence" value="ECO:0007669"/>
    <property type="project" value="UniProtKB-KW"/>
</dbReference>
<dbReference type="InterPro" id="IPR022742">
    <property type="entry name" value="Hydrolase_4"/>
</dbReference>
<dbReference type="InterPro" id="IPR051044">
    <property type="entry name" value="MAG_DAG_Lipase"/>
</dbReference>
<comment type="caution">
    <text evidence="2">The sequence shown here is derived from an EMBL/GenBank/DDBJ whole genome shotgun (WGS) entry which is preliminary data.</text>
</comment>
<gene>
    <name evidence="2" type="ORF">GCM10008906_18450</name>
</gene>
<keyword evidence="3" id="KW-1185">Reference proteome</keyword>
<reference evidence="2 3" key="1">
    <citation type="journal article" date="2019" name="Int. J. Syst. Evol. Microbiol.">
        <title>The Global Catalogue of Microorganisms (GCM) 10K type strain sequencing project: providing services to taxonomists for standard genome sequencing and annotation.</title>
        <authorList>
            <consortium name="The Broad Institute Genomics Platform"/>
            <consortium name="The Broad Institute Genome Sequencing Center for Infectious Disease"/>
            <person name="Wu L."/>
            <person name="Ma J."/>
        </authorList>
    </citation>
    <scope>NUCLEOTIDE SEQUENCE [LARGE SCALE GENOMIC DNA]</scope>
    <source>
        <strain evidence="2 3">JCM 1407</strain>
    </source>
</reference>
<accession>A0ABN1JGU1</accession>
<dbReference type="InterPro" id="IPR029058">
    <property type="entry name" value="AB_hydrolase_fold"/>
</dbReference>
<feature type="domain" description="Serine aminopeptidase S33" evidence="1">
    <location>
        <begin position="26"/>
        <end position="291"/>
    </location>
</feature>
<sequence>MLNTAFTFQGQENKNIYVYKWDTDKDVKGIVQIAHGMAETAARYERFAKYLNKNGYIVYANDHRGHGKSVNNIKELGYLGENNGFASMVEDMNTLNNIIKEKEHNKLPIYLFGHSMGSFLSQKYIEVYGEDLKGVILSGTNGKQGSIINLGILVAKLEMKIKGRKHKSKMLDNLSFGGYNKTFKPNRTNFDWLSRDEKEVDKYVDNKYCGTVFTSSYFYDFLKGLKSIWREENINKINKTLPIFILAGDKDPVGDSGKGIINLYNLYKNIGIEDVEYKLYKGGRHEMLNEINRDEVFEDINKWLSVH</sequence>
<dbReference type="RefSeq" id="WP_343760988.1">
    <property type="nucleotide sequence ID" value="NZ_BAAACG010000008.1"/>
</dbReference>
<dbReference type="PANTHER" id="PTHR11614">
    <property type="entry name" value="PHOSPHOLIPASE-RELATED"/>
    <property type="match status" value="1"/>
</dbReference>
<dbReference type="EMBL" id="BAAACG010000008">
    <property type="protein sequence ID" value="GAA0739545.1"/>
    <property type="molecule type" value="Genomic_DNA"/>
</dbReference>
<name>A0ABN1JGU1_9CLOT</name>
<evidence type="ECO:0000313" key="3">
    <source>
        <dbReference type="Proteomes" id="UP001501510"/>
    </source>
</evidence>
<dbReference type="Pfam" id="PF12146">
    <property type="entry name" value="Hydrolase_4"/>
    <property type="match status" value="1"/>
</dbReference>
<dbReference type="Gene3D" id="3.40.50.1820">
    <property type="entry name" value="alpha/beta hydrolase"/>
    <property type="match status" value="1"/>
</dbReference>
<proteinExistence type="predicted"/>
<evidence type="ECO:0000313" key="2">
    <source>
        <dbReference type="EMBL" id="GAA0739545.1"/>
    </source>
</evidence>
<keyword evidence="2" id="KW-0378">Hydrolase</keyword>
<organism evidence="2 3">
    <name type="scientific">Clostridium oceanicum</name>
    <dbReference type="NCBI Taxonomy" id="1543"/>
    <lineage>
        <taxon>Bacteria</taxon>
        <taxon>Bacillati</taxon>
        <taxon>Bacillota</taxon>
        <taxon>Clostridia</taxon>
        <taxon>Eubacteriales</taxon>
        <taxon>Clostridiaceae</taxon>
        <taxon>Clostridium</taxon>
    </lineage>
</organism>
<dbReference type="Proteomes" id="UP001501510">
    <property type="component" value="Unassembled WGS sequence"/>
</dbReference>
<dbReference type="SUPFAM" id="SSF53474">
    <property type="entry name" value="alpha/beta-Hydrolases"/>
    <property type="match status" value="1"/>
</dbReference>
<evidence type="ECO:0000259" key="1">
    <source>
        <dbReference type="Pfam" id="PF12146"/>
    </source>
</evidence>